<reference evidence="1 2" key="1">
    <citation type="journal article" date="2016" name="Genome Biol. Evol.">
        <title>Gene Family Evolution Reflects Adaptation to Soil Environmental Stressors in the Genome of the Collembolan Orchesella cincta.</title>
        <authorList>
            <person name="Faddeeva-Vakhrusheva A."/>
            <person name="Derks M.F."/>
            <person name="Anvar S.Y."/>
            <person name="Agamennone V."/>
            <person name="Suring W."/>
            <person name="Smit S."/>
            <person name="van Straalen N.M."/>
            <person name="Roelofs D."/>
        </authorList>
    </citation>
    <scope>NUCLEOTIDE SEQUENCE [LARGE SCALE GENOMIC DNA]</scope>
    <source>
        <tissue evidence="1">Mixed pool</tissue>
    </source>
</reference>
<evidence type="ECO:0000313" key="2">
    <source>
        <dbReference type="Proteomes" id="UP000094527"/>
    </source>
</evidence>
<protein>
    <submittedName>
        <fullName evidence="1">Kelch repeat and BTB domain-containing protein 2</fullName>
    </submittedName>
</protein>
<dbReference type="Gene3D" id="3.30.710.10">
    <property type="entry name" value="Potassium Channel Kv1.1, Chain A"/>
    <property type="match status" value="1"/>
</dbReference>
<dbReference type="EMBL" id="LJIJ01005749">
    <property type="protein sequence ID" value="ODM87256.1"/>
    <property type="molecule type" value="Genomic_DNA"/>
</dbReference>
<dbReference type="Proteomes" id="UP000094527">
    <property type="component" value="Unassembled WGS sequence"/>
</dbReference>
<comment type="caution">
    <text evidence="1">The sequence shown here is derived from an EMBL/GenBank/DDBJ whole genome shotgun (WGS) entry which is preliminary data.</text>
</comment>
<sequence>MTAYGPILEKFLQKHTNMQLGMHLRATFDNDFTISCEMKSTLNSRAENMEDGKRVVEGSVDFDANAMFKYEQLYSGKYSLEIVNRDSFEFEAHPRDNRPMLKRFWEKMKYSDFAIIANSGVRFPCHKMVLEDLSTVLDEMLQMECPDTPETV</sequence>
<keyword evidence="2" id="KW-1185">Reference proteome</keyword>
<dbReference type="AlphaFoldDB" id="A0A1D2M2R9"/>
<gene>
    <name evidence="1" type="ORF">Ocin01_19425</name>
</gene>
<name>A0A1D2M2R9_ORCCI</name>
<organism evidence="1 2">
    <name type="scientific">Orchesella cincta</name>
    <name type="common">Springtail</name>
    <name type="synonym">Podura cincta</name>
    <dbReference type="NCBI Taxonomy" id="48709"/>
    <lineage>
        <taxon>Eukaryota</taxon>
        <taxon>Metazoa</taxon>
        <taxon>Ecdysozoa</taxon>
        <taxon>Arthropoda</taxon>
        <taxon>Hexapoda</taxon>
        <taxon>Collembola</taxon>
        <taxon>Entomobryomorpha</taxon>
        <taxon>Entomobryoidea</taxon>
        <taxon>Orchesellidae</taxon>
        <taxon>Orchesellinae</taxon>
        <taxon>Orchesella</taxon>
    </lineage>
</organism>
<proteinExistence type="predicted"/>
<dbReference type="InterPro" id="IPR011333">
    <property type="entry name" value="SKP1/BTB/POZ_sf"/>
</dbReference>
<accession>A0A1D2M2R9</accession>
<evidence type="ECO:0000313" key="1">
    <source>
        <dbReference type="EMBL" id="ODM87256.1"/>
    </source>
</evidence>